<comment type="caution">
    <text evidence="2">The sequence shown here is derived from an EMBL/GenBank/DDBJ whole genome shotgun (WGS) entry which is preliminary data.</text>
</comment>
<dbReference type="InterPro" id="IPR036390">
    <property type="entry name" value="WH_DNA-bd_sf"/>
</dbReference>
<organism evidence="2 3">
    <name type="scientific">Cyanobacterium aponinum 0216</name>
    <dbReference type="NCBI Taxonomy" id="2676140"/>
    <lineage>
        <taxon>Bacteria</taxon>
        <taxon>Bacillati</taxon>
        <taxon>Cyanobacteriota</taxon>
        <taxon>Cyanophyceae</taxon>
        <taxon>Oscillatoriophycideae</taxon>
        <taxon>Chroococcales</taxon>
        <taxon>Geminocystaceae</taxon>
        <taxon>Cyanobacterium</taxon>
    </lineage>
</organism>
<dbReference type="Gene3D" id="1.10.10.10">
    <property type="entry name" value="Winged helix-like DNA-binding domain superfamily/Winged helix DNA-binding domain"/>
    <property type="match status" value="1"/>
</dbReference>
<dbReference type="AlphaFoldDB" id="A0A844GVF6"/>
<name>A0A844GVF6_9CHRO</name>
<evidence type="ECO:0000256" key="1">
    <source>
        <dbReference type="SAM" id="Phobius"/>
    </source>
</evidence>
<evidence type="ECO:0000313" key="3">
    <source>
        <dbReference type="Proteomes" id="UP000437131"/>
    </source>
</evidence>
<keyword evidence="1" id="KW-1133">Transmembrane helix</keyword>
<evidence type="ECO:0000313" key="2">
    <source>
        <dbReference type="EMBL" id="MTF38848.1"/>
    </source>
</evidence>
<dbReference type="SUPFAM" id="SSF46785">
    <property type="entry name" value="Winged helix' DNA-binding domain"/>
    <property type="match status" value="1"/>
</dbReference>
<protein>
    <submittedName>
        <fullName evidence="2">Uncharacterized protein</fullName>
    </submittedName>
</protein>
<accession>A0A844GVF6</accession>
<dbReference type="EMBL" id="WMIA01000007">
    <property type="protein sequence ID" value="MTF38848.1"/>
    <property type="molecule type" value="Genomic_DNA"/>
</dbReference>
<proteinExistence type="predicted"/>
<gene>
    <name evidence="2" type="ORF">GGC33_07885</name>
</gene>
<dbReference type="InterPro" id="IPR036388">
    <property type="entry name" value="WH-like_DNA-bd_sf"/>
</dbReference>
<reference evidence="2 3" key="1">
    <citation type="submission" date="2019-11" db="EMBL/GenBank/DDBJ databases">
        <title>Isolation of a new High Light Tolerant Cyanobacteria.</title>
        <authorList>
            <person name="Dobson Z."/>
            <person name="Vaughn N."/>
            <person name="Vaughn M."/>
            <person name="Fromme P."/>
            <person name="Mazor Y."/>
        </authorList>
    </citation>
    <scope>NUCLEOTIDE SEQUENCE [LARGE SCALE GENOMIC DNA]</scope>
    <source>
        <strain evidence="2 3">0216</strain>
    </source>
</reference>
<keyword evidence="1" id="KW-0472">Membrane</keyword>
<dbReference type="Proteomes" id="UP000437131">
    <property type="component" value="Unassembled WGS sequence"/>
</dbReference>
<feature type="transmembrane region" description="Helical" evidence="1">
    <location>
        <begin position="60"/>
        <end position="80"/>
    </location>
</feature>
<dbReference type="RefSeq" id="WP_155083680.1">
    <property type="nucleotide sequence ID" value="NZ_WMIA01000007.1"/>
</dbReference>
<keyword evidence="1" id="KW-0812">Transmembrane</keyword>
<feature type="transmembrane region" description="Helical" evidence="1">
    <location>
        <begin position="21"/>
        <end position="54"/>
    </location>
</feature>
<sequence>MTQDTTKEIQTLENRSKKNRWLVGILFLISPVGYFYTNRYLLAIITTIIYFILVTTVEEYEAISILWLLFIIGITVENITSINNAKEKVKFLQGNSPQSGNNASNPNLMILKALENNGEMTASQIILATELTPQIVKETLFTLEQEQLVYGYNREDDGVIVYKNT</sequence>